<evidence type="ECO:0000256" key="1">
    <source>
        <dbReference type="ARBA" id="ARBA00023015"/>
    </source>
</evidence>
<evidence type="ECO:0000256" key="3">
    <source>
        <dbReference type="ARBA" id="ARBA00023163"/>
    </source>
</evidence>
<name>A0A0B5QR88_CLOBE</name>
<keyword evidence="3" id="KW-0804">Transcription</keyword>
<dbReference type="Gene3D" id="1.10.10.60">
    <property type="entry name" value="Homeodomain-like"/>
    <property type="match status" value="1"/>
</dbReference>
<dbReference type="OrthoDB" id="9812484at2"/>
<organism evidence="6 7">
    <name type="scientific">Clostridium beijerinckii</name>
    <name type="common">Clostridium MP</name>
    <dbReference type="NCBI Taxonomy" id="1520"/>
    <lineage>
        <taxon>Bacteria</taxon>
        <taxon>Bacillati</taxon>
        <taxon>Bacillota</taxon>
        <taxon>Clostridia</taxon>
        <taxon>Eubacteriales</taxon>
        <taxon>Clostridiaceae</taxon>
        <taxon>Clostridium</taxon>
    </lineage>
</organism>
<dbReference type="PRINTS" id="PR00455">
    <property type="entry name" value="HTHTETR"/>
</dbReference>
<evidence type="ECO:0000256" key="4">
    <source>
        <dbReference type="PROSITE-ProRule" id="PRU00335"/>
    </source>
</evidence>
<sequence length="213" mass="25173">MKELTRQEKERLERENIIVSVAEELFCKYGFEKVSMDNLAKECEFTKRTIYRYFTCKEDLFFAVSLRGYKNLFKMIQSESQKGNTGFEKIRLSYYAYYNYFCNFPEMVQLTNTCGIIKSNSERMNIPYRDKFTDLDKCLFEELIKIFREGKTDGSIRSDLEISTLALSSIFVVTGFFQMLSLSGNTYTNYFGLDKEAFIKFTIEMLLDSFKHQ</sequence>
<reference evidence="7" key="1">
    <citation type="submission" date="2014-12" db="EMBL/GenBank/DDBJ databases">
        <title>Genome sequence of Clostridium beijerinckii strain 59B.</title>
        <authorList>
            <person name="Little G.T."/>
            <person name="Minton N.P."/>
        </authorList>
    </citation>
    <scope>NUCLEOTIDE SEQUENCE [LARGE SCALE GENOMIC DNA]</scope>
    <source>
        <strain evidence="7">59B</strain>
    </source>
</reference>
<dbReference type="InterPro" id="IPR001647">
    <property type="entry name" value="HTH_TetR"/>
</dbReference>
<gene>
    <name evidence="6" type="ORF">LF65_04022</name>
</gene>
<dbReference type="InterPro" id="IPR036271">
    <property type="entry name" value="Tet_transcr_reg_TetR-rel_C_sf"/>
</dbReference>
<dbReference type="FunFam" id="1.10.10.60:FF:000141">
    <property type="entry name" value="TetR family transcriptional regulator"/>
    <property type="match status" value="1"/>
</dbReference>
<dbReference type="InterPro" id="IPR050109">
    <property type="entry name" value="HTH-type_TetR-like_transc_reg"/>
</dbReference>
<dbReference type="PANTHER" id="PTHR30328:SF54">
    <property type="entry name" value="HTH-TYPE TRANSCRIPTIONAL REPRESSOR SCO4008"/>
    <property type="match status" value="1"/>
</dbReference>
<feature type="DNA-binding region" description="H-T-H motif" evidence="4">
    <location>
        <begin position="35"/>
        <end position="54"/>
    </location>
</feature>
<feature type="domain" description="HTH tetR-type" evidence="5">
    <location>
        <begin position="12"/>
        <end position="72"/>
    </location>
</feature>
<dbReference type="KEGG" id="cbei:LF65_04022"/>
<dbReference type="SUPFAM" id="SSF46689">
    <property type="entry name" value="Homeodomain-like"/>
    <property type="match status" value="1"/>
</dbReference>
<protein>
    <submittedName>
        <fullName evidence="6">TetR family transcriptional regulator</fullName>
    </submittedName>
</protein>
<accession>A0A0B5QR88</accession>
<evidence type="ECO:0000259" key="5">
    <source>
        <dbReference type="PROSITE" id="PS50977"/>
    </source>
</evidence>
<dbReference type="InterPro" id="IPR009057">
    <property type="entry name" value="Homeodomain-like_sf"/>
</dbReference>
<dbReference type="RefSeq" id="WP_041898411.1">
    <property type="nucleotide sequence ID" value="NZ_CP010086.2"/>
</dbReference>
<dbReference type="SUPFAM" id="SSF48498">
    <property type="entry name" value="Tetracyclin repressor-like, C-terminal domain"/>
    <property type="match status" value="1"/>
</dbReference>
<evidence type="ECO:0000313" key="6">
    <source>
        <dbReference type="EMBL" id="AJH00568.1"/>
    </source>
</evidence>
<dbReference type="Pfam" id="PF00440">
    <property type="entry name" value="TetR_N"/>
    <property type="match status" value="1"/>
</dbReference>
<keyword evidence="2 4" id="KW-0238">DNA-binding</keyword>
<dbReference type="AlphaFoldDB" id="A0A0B5QR88"/>
<dbReference type="GO" id="GO:0045892">
    <property type="term" value="P:negative regulation of DNA-templated transcription"/>
    <property type="evidence" value="ECO:0007669"/>
    <property type="project" value="UniProtKB-ARBA"/>
</dbReference>
<dbReference type="STRING" id="1520.LF65_04022"/>
<keyword evidence="1" id="KW-0805">Transcription regulation</keyword>
<proteinExistence type="predicted"/>
<dbReference type="GO" id="GO:0003677">
    <property type="term" value="F:DNA binding"/>
    <property type="evidence" value="ECO:0007669"/>
    <property type="project" value="UniProtKB-UniRule"/>
</dbReference>
<dbReference type="Gene3D" id="1.10.357.10">
    <property type="entry name" value="Tetracycline Repressor, domain 2"/>
    <property type="match status" value="1"/>
</dbReference>
<dbReference type="EMBL" id="CP010086">
    <property type="protein sequence ID" value="AJH00568.1"/>
    <property type="molecule type" value="Genomic_DNA"/>
</dbReference>
<dbReference type="Proteomes" id="UP000031866">
    <property type="component" value="Chromosome"/>
</dbReference>
<dbReference type="PANTHER" id="PTHR30328">
    <property type="entry name" value="TRANSCRIPTIONAL REPRESSOR"/>
    <property type="match status" value="1"/>
</dbReference>
<dbReference type="PROSITE" id="PS50977">
    <property type="entry name" value="HTH_TETR_2"/>
    <property type="match status" value="1"/>
</dbReference>
<evidence type="ECO:0000256" key="2">
    <source>
        <dbReference type="ARBA" id="ARBA00023125"/>
    </source>
</evidence>
<evidence type="ECO:0000313" key="7">
    <source>
        <dbReference type="Proteomes" id="UP000031866"/>
    </source>
</evidence>